<sequence length="73" mass="8418">MDKTSSADTIDLDLPKQEQRPTTLSSNVKSRFKAFQKKWGPLMPAKEHLFDEYNFPAGRYAGQDDRNLSSQQR</sequence>
<evidence type="ECO:0000313" key="2">
    <source>
        <dbReference type="EMBL" id="KAJ5179367.1"/>
    </source>
</evidence>
<reference evidence="2" key="1">
    <citation type="submission" date="2022-11" db="EMBL/GenBank/DDBJ databases">
        <authorList>
            <person name="Petersen C."/>
        </authorList>
    </citation>
    <scope>NUCLEOTIDE SEQUENCE</scope>
    <source>
        <strain evidence="2">IBT 21917</strain>
    </source>
</reference>
<evidence type="ECO:0000313" key="3">
    <source>
        <dbReference type="Proteomes" id="UP001146351"/>
    </source>
</evidence>
<dbReference type="EMBL" id="JAPQKO010000002">
    <property type="protein sequence ID" value="KAJ5179367.1"/>
    <property type="molecule type" value="Genomic_DNA"/>
</dbReference>
<protein>
    <submittedName>
        <fullName evidence="2">Uncharacterized protein</fullName>
    </submittedName>
</protein>
<proteinExistence type="predicted"/>
<dbReference type="Proteomes" id="UP001146351">
    <property type="component" value="Unassembled WGS sequence"/>
</dbReference>
<gene>
    <name evidence="2" type="ORF">N7492_002577</name>
</gene>
<dbReference type="OrthoDB" id="4509550at2759"/>
<name>A0A9W9IKC9_9EURO</name>
<comment type="caution">
    <text evidence="2">The sequence shown here is derived from an EMBL/GenBank/DDBJ whole genome shotgun (WGS) entry which is preliminary data.</text>
</comment>
<feature type="region of interest" description="Disordered" evidence="1">
    <location>
        <begin position="1"/>
        <end position="27"/>
    </location>
</feature>
<accession>A0A9W9IKC9</accession>
<organism evidence="2 3">
    <name type="scientific">Penicillium capsulatum</name>
    <dbReference type="NCBI Taxonomy" id="69766"/>
    <lineage>
        <taxon>Eukaryota</taxon>
        <taxon>Fungi</taxon>
        <taxon>Dikarya</taxon>
        <taxon>Ascomycota</taxon>
        <taxon>Pezizomycotina</taxon>
        <taxon>Eurotiomycetes</taxon>
        <taxon>Eurotiomycetidae</taxon>
        <taxon>Eurotiales</taxon>
        <taxon>Aspergillaceae</taxon>
        <taxon>Penicillium</taxon>
    </lineage>
</organism>
<reference evidence="2" key="2">
    <citation type="journal article" date="2023" name="IMA Fungus">
        <title>Comparative genomic study of the Penicillium genus elucidates a diverse pangenome and 15 lateral gene transfer events.</title>
        <authorList>
            <person name="Petersen C."/>
            <person name="Sorensen T."/>
            <person name="Nielsen M.R."/>
            <person name="Sondergaard T.E."/>
            <person name="Sorensen J.L."/>
            <person name="Fitzpatrick D.A."/>
            <person name="Frisvad J.C."/>
            <person name="Nielsen K.L."/>
        </authorList>
    </citation>
    <scope>NUCLEOTIDE SEQUENCE</scope>
    <source>
        <strain evidence="2">IBT 21917</strain>
    </source>
</reference>
<evidence type="ECO:0000256" key="1">
    <source>
        <dbReference type="SAM" id="MobiDB-lite"/>
    </source>
</evidence>
<dbReference type="AlphaFoldDB" id="A0A9W9IKC9"/>
<keyword evidence="3" id="KW-1185">Reference proteome</keyword>